<feature type="compositionally biased region" description="Basic and acidic residues" evidence="1">
    <location>
        <begin position="84"/>
        <end position="99"/>
    </location>
</feature>
<evidence type="ECO:0000256" key="1">
    <source>
        <dbReference type="SAM" id="MobiDB-lite"/>
    </source>
</evidence>
<evidence type="ECO:0000313" key="3">
    <source>
        <dbReference type="EMBL" id="XDK31731.1"/>
    </source>
</evidence>
<dbReference type="PANTHER" id="PTHR37304">
    <property type="entry name" value="MEMBRANE PROTEIN-RELATED"/>
    <property type="match status" value="1"/>
</dbReference>
<organism evidence="3">
    <name type="scientific">Ornithinibacillus sp. 4-3</name>
    <dbReference type="NCBI Taxonomy" id="3231488"/>
    <lineage>
        <taxon>Bacteria</taxon>
        <taxon>Bacillati</taxon>
        <taxon>Bacillota</taxon>
        <taxon>Bacilli</taxon>
        <taxon>Bacillales</taxon>
        <taxon>Bacillaceae</taxon>
        <taxon>Ornithinibacillus</taxon>
    </lineage>
</organism>
<feature type="transmembrane region" description="Helical" evidence="2">
    <location>
        <begin position="45"/>
        <end position="62"/>
    </location>
</feature>
<dbReference type="Pfam" id="PF04070">
    <property type="entry name" value="DUF378"/>
    <property type="match status" value="1"/>
</dbReference>
<proteinExistence type="predicted"/>
<feature type="transmembrane region" description="Helical" evidence="2">
    <location>
        <begin position="7"/>
        <end position="25"/>
    </location>
</feature>
<keyword evidence="2" id="KW-1133">Transmembrane helix</keyword>
<dbReference type="PANTHER" id="PTHR37304:SF1">
    <property type="entry name" value="MEMBRANE PROTEIN"/>
    <property type="match status" value="1"/>
</dbReference>
<keyword evidence="2" id="KW-0812">Transmembrane</keyword>
<accession>A0AB39HNX5</accession>
<dbReference type="EMBL" id="CP162599">
    <property type="protein sequence ID" value="XDK31731.1"/>
    <property type="molecule type" value="Genomic_DNA"/>
</dbReference>
<keyword evidence="2" id="KW-0472">Membrane</keyword>
<dbReference type="InterPro" id="IPR007211">
    <property type="entry name" value="DUF378"/>
</dbReference>
<reference evidence="3" key="1">
    <citation type="submission" date="2024-07" db="EMBL/GenBank/DDBJ databases">
        <title>Halotolerant mesophilic bacterium Ornithinibacillus sp. 4-3, sp. nov., isolated from soil.</title>
        <authorList>
            <person name="Sidarenka A.V."/>
            <person name="Guliayeva D.E."/>
            <person name="Leanovich S.I."/>
            <person name="Hileuskaya K.S."/>
            <person name="Akhremchuk A.E."/>
            <person name="Sikolenko M.A."/>
            <person name="Valentovich L.N."/>
        </authorList>
    </citation>
    <scope>NUCLEOTIDE SEQUENCE</scope>
    <source>
        <strain evidence="3">4-3</strain>
    </source>
</reference>
<gene>
    <name evidence="3" type="ORF">AB4Y30_11935</name>
</gene>
<sequence>MHVLRIIVLTLIIIGALNWGLIGFFNYDLVAALFGGDQSAISRVIYSLVGLSGLYALSFYFTDIDDRRTETDNLNYQTESSEEFNIRNDHRDRDPQDRY</sequence>
<protein>
    <submittedName>
        <fullName evidence="3">DUF378 domain-containing protein</fullName>
    </submittedName>
</protein>
<feature type="region of interest" description="Disordered" evidence="1">
    <location>
        <begin position="76"/>
        <end position="99"/>
    </location>
</feature>
<evidence type="ECO:0000256" key="2">
    <source>
        <dbReference type="SAM" id="Phobius"/>
    </source>
</evidence>
<dbReference type="RefSeq" id="WP_368652457.1">
    <property type="nucleotide sequence ID" value="NZ_CP162599.1"/>
</dbReference>
<dbReference type="AlphaFoldDB" id="A0AB39HNX5"/>
<name>A0AB39HNX5_9BACI</name>